<dbReference type="EMBL" id="FTNR01000029">
    <property type="protein sequence ID" value="SIS20756.1"/>
    <property type="molecule type" value="Genomic_DNA"/>
</dbReference>
<reference evidence="2" key="1">
    <citation type="submission" date="2017-01" db="EMBL/GenBank/DDBJ databases">
        <authorList>
            <person name="Varghese N."/>
            <person name="Submissions S."/>
        </authorList>
    </citation>
    <scope>NUCLEOTIDE SEQUENCE [LARGE SCALE GENOMIC DNA]</scope>
    <source>
        <strain evidence="2">type strain: HArc-</strain>
    </source>
</reference>
<keyword evidence="2" id="KW-1185">Reference proteome</keyword>
<name>A0A1N7H7C7_9EURY</name>
<sequence>MRGLVEDVLDTHEMDDVVVSDSKIGGDPFASDEK</sequence>
<evidence type="ECO:0000313" key="1">
    <source>
        <dbReference type="EMBL" id="SIS20756.1"/>
    </source>
</evidence>
<gene>
    <name evidence="1" type="ORF">SAMN05421752_1297</name>
</gene>
<accession>A0A1N7H7C7</accession>
<dbReference type="Proteomes" id="UP000185936">
    <property type="component" value="Unassembled WGS sequence"/>
</dbReference>
<dbReference type="STRING" id="308853.SAMN05421752_1297"/>
<protein>
    <submittedName>
        <fullName evidence="1">Uncharacterized protein</fullName>
    </submittedName>
</protein>
<proteinExistence type="predicted"/>
<evidence type="ECO:0000313" key="2">
    <source>
        <dbReference type="Proteomes" id="UP000185936"/>
    </source>
</evidence>
<dbReference type="AlphaFoldDB" id="A0A1N7H7C7"/>
<organism evidence="1 2">
    <name type="scientific">Natronorubrum thiooxidans</name>
    <dbReference type="NCBI Taxonomy" id="308853"/>
    <lineage>
        <taxon>Archaea</taxon>
        <taxon>Methanobacteriati</taxon>
        <taxon>Methanobacteriota</taxon>
        <taxon>Stenosarchaea group</taxon>
        <taxon>Halobacteria</taxon>
        <taxon>Halobacteriales</taxon>
        <taxon>Natrialbaceae</taxon>
        <taxon>Natronorubrum</taxon>
    </lineage>
</organism>